<dbReference type="Gene3D" id="3.10.490.10">
    <property type="entry name" value="Gamma-glutamyl cyclotransferase-like"/>
    <property type="match status" value="1"/>
</dbReference>
<dbReference type="InterPro" id="IPR036568">
    <property type="entry name" value="GGCT-like_sf"/>
</dbReference>
<dbReference type="PANTHER" id="PTHR12935">
    <property type="entry name" value="GAMMA-GLUTAMYLCYCLOTRANSFERASE"/>
    <property type="match status" value="1"/>
</dbReference>
<proteinExistence type="predicted"/>
<protein>
    <recommendedName>
        <fullName evidence="3">AIG2-like family protein</fullName>
    </recommendedName>
</protein>
<dbReference type="Pfam" id="PF13772">
    <property type="entry name" value="AIG2_2"/>
    <property type="match status" value="1"/>
</dbReference>
<dbReference type="AlphaFoldDB" id="A0A1J5QLN3"/>
<sequence>MSVRTPLSPRQGTGWLEGWRLTFGGQHWEGALVTVVEVPPDDPGHATSRVFLSLYDLAAEDERSLDEWEGEAIGLYSKIRVRVRTREGSPLAWLYVLNDYEGGIPSAKYLGAIAEAAQAAGAPAEYIEELRNRPCVSNDERS</sequence>
<evidence type="ECO:0008006" key="3">
    <source>
        <dbReference type="Google" id="ProtNLM"/>
    </source>
</evidence>
<dbReference type="InterPro" id="IPR017939">
    <property type="entry name" value="G-Glutamylcylcotransferase"/>
</dbReference>
<dbReference type="GO" id="GO:0003839">
    <property type="term" value="F:gamma-glutamylcyclotransferase activity"/>
    <property type="evidence" value="ECO:0007669"/>
    <property type="project" value="InterPro"/>
</dbReference>
<comment type="caution">
    <text evidence="2">The sequence shown here is derived from an EMBL/GenBank/DDBJ whole genome shotgun (WGS) entry which is preliminary data.</text>
</comment>
<reference evidence="2" key="1">
    <citation type="submission" date="2016-10" db="EMBL/GenBank/DDBJ databases">
        <title>Sequence of Gallionella enrichment culture.</title>
        <authorList>
            <person name="Poehlein A."/>
            <person name="Muehling M."/>
            <person name="Daniel R."/>
        </authorList>
    </citation>
    <scope>NUCLEOTIDE SEQUENCE</scope>
</reference>
<name>A0A1J5QLN3_9ZZZZ</name>
<dbReference type="CDD" id="cd06661">
    <property type="entry name" value="GGCT_like"/>
    <property type="match status" value="1"/>
</dbReference>
<evidence type="ECO:0000256" key="1">
    <source>
        <dbReference type="ARBA" id="ARBA00023239"/>
    </source>
</evidence>
<dbReference type="SUPFAM" id="SSF110857">
    <property type="entry name" value="Gamma-glutamyl cyclotransferase-like"/>
    <property type="match status" value="1"/>
</dbReference>
<dbReference type="InterPro" id="IPR013024">
    <property type="entry name" value="GGCT-like"/>
</dbReference>
<dbReference type="PANTHER" id="PTHR12935:SF0">
    <property type="entry name" value="GAMMA-GLUTAMYLCYCLOTRANSFERASE"/>
    <property type="match status" value="1"/>
</dbReference>
<organism evidence="2">
    <name type="scientific">mine drainage metagenome</name>
    <dbReference type="NCBI Taxonomy" id="410659"/>
    <lineage>
        <taxon>unclassified sequences</taxon>
        <taxon>metagenomes</taxon>
        <taxon>ecological metagenomes</taxon>
    </lineage>
</organism>
<evidence type="ECO:0000313" key="2">
    <source>
        <dbReference type="EMBL" id="OIQ80839.1"/>
    </source>
</evidence>
<accession>A0A1J5QLN3</accession>
<keyword evidence="1" id="KW-0456">Lyase</keyword>
<gene>
    <name evidence="2" type="ORF">GALL_373960</name>
</gene>
<dbReference type="EMBL" id="MLJW01001004">
    <property type="protein sequence ID" value="OIQ80839.1"/>
    <property type="molecule type" value="Genomic_DNA"/>
</dbReference>